<dbReference type="Pfam" id="PF01268">
    <property type="entry name" value="FTHFS"/>
    <property type="match status" value="1"/>
</dbReference>
<name>X0V1C1_9ZZZZ</name>
<organism evidence="5">
    <name type="scientific">marine sediment metagenome</name>
    <dbReference type="NCBI Taxonomy" id="412755"/>
    <lineage>
        <taxon>unclassified sequences</taxon>
        <taxon>metagenomes</taxon>
        <taxon>ecological metagenomes</taxon>
    </lineage>
</organism>
<keyword evidence="4" id="KW-0067">ATP-binding</keyword>
<keyword evidence="2" id="KW-0436">Ligase</keyword>
<keyword evidence="3" id="KW-0547">Nucleotide-binding</keyword>
<dbReference type="GO" id="GO:0004329">
    <property type="term" value="F:formate-tetrahydrofolate ligase activity"/>
    <property type="evidence" value="ECO:0007669"/>
    <property type="project" value="InterPro"/>
</dbReference>
<dbReference type="GO" id="GO:0006730">
    <property type="term" value="P:one-carbon metabolic process"/>
    <property type="evidence" value="ECO:0007669"/>
    <property type="project" value="UniProtKB-KW"/>
</dbReference>
<evidence type="ECO:0000256" key="1">
    <source>
        <dbReference type="ARBA" id="ARBA00022563"/>
    </source>
</evidence>
<feature type="non-terminal residue" evidence="5">
    <location>
        <position position="96"/>
    </location>
</feature>
<dbReference type="InterPro" id="IPR027417">
    <property type="entry name" value="P-loop_NTPase"/>
</dbReference>
<dbReference type="GO" id="GO:0005524">
    <property type="term" value="F:ATP binding"/>
    <property type="evidence" value="ECO:0007669"/>
    <property type="project" value="UniProtKB-KW"/>
</dbReference>
<evidence type="ECO:0000256" key="3">
    <source>
        <dbReference type="ARBA" id="ARBA00022741"/>
    </source>
</evidence>
<sequence>MKSDLQIAQEAKLKPITEIAASIGIKEDELDLYGKYKAKVSPDILKRLKDRPQGKYIVVTAVTPTPLGEGKTVTSIGLGQGLAKIGKNVINTLREP</sequence>
<proteinExistence type="predicted"/>
<evidence type="ECO:0000256" key="2">
    <source>
        <dbReference type="ARBA" id="ARBA00022598"/>
    </source>
</evidence>
<protein>
    <recommendedName>
        <fullName evidence="6">Formate--tetrahydrofolate ligase</fullName>
    </recommendedName>
</protein>
<reference evidence="5" key="1">
    <citation type="journal article" date="2014" name="Front. Microbiol.">
        <title>High frequency of phylogenetically diverse reductive dehalogenase-homologous genes in deep subseafloor sedimentary metagenomes.</title>
        <authorList>
            <person name="Kawai M."/>
            <person name="Futagami T."/>
            <person name="Toyoda A."/>
            <person name="Takaki Y."/>
            <person name="Nishi S."/>
            <person name="Hori S."/>
            <person name="Arai W."/>
            <person name="Tsubouchi T."/>
            <person name="Morono Y."/>
            <person name="Uchiyama I."/>
            <person name="Ito T."/>
            <person name="Fujiyama A."/>
            <person name="Inagaki F."/>
            <person name="Takami H."/>
        </authorList>
    </citation>
    <scope>NUCLEOTIDE SEQUENCE</scope>
    <source>
        <strain evidence="5">Expedition CK06-06</strain>
    </source>
</reference>
<dbReference type="InterPro" id="IPR000559">
    <property type="entry name" value="Formate_THF_ligase"/>
</dbReference>
<dbReference type="SUPFAM" id="SSF52540">
    <property type="entry name" value="P-loop containing nucleoside triphosphate hydrolases"/>
    <property type="match status" value="1"/>
</dbReference>
<dbReference type="AlphaFoldDB" id="X0V1C1"/>
<dbReference type="Gene3D" id="3.40.50.300">
    <property type="entry name" value="P-loop containing nucleotide triphosphate hydrolases"/>
    <property type="match status" value="1"/>
</dbReference>
<accession>X0V1C1</accession>
<keyword evidence="1" id="KW-0554">One-carbon metabolism</keyword>
<evidence type="ECO:0008006" key="6">
    <source>
        <dbReference type="Google" id="ProtNLM"/>
    </source>
</evidence>
<evidence type="ECO:0000256" key="4">
    <source>
        <dbReference type="ARBA" id="ARBA00022840"/>
    </source>
</evidence>
<dbReference type="EMBL" id="BARS01025535">
    <property type="protein sequence ID" value="GAG05237.1"/>
    <property type="molecule type" value="Genomic_DNA"/>
</dbReference>
<gene>
    <name evidence="5" type="ORF">S01H1_40334</name>
</gene>
<comment type="caution">
    <text evidence="5">The sequence shown here is derived from an EMBL/GenBank/DDBJ whole genome shotgun (WGS) entry which is preliminary data.</text>
</comment>
<evidence type="ECO:0000313" key="5">
    <source>
        <dbReference type="EMBL" id="GAG05237.1"/>
    </source>
</evidence>